<dbReference type="SUPFAM" id="SSF143865">
    <property type="entry name" value="CorA soluble domain-like"/>
    <property type="match status" value="1"/>
</dbReference>
<evidence type="ECO:0000256" key="4">
    <source>
        <dbReference type="ARBA" id="ARBA00022475"/>
    </source>
</evidence>
<dbReference type="NCBIfam" id="TIGR00383">
    <property type="entry name" value="corA"/>
    <property type="match status" value="1"/>
</dbReference>
<dbReference type="InterPro" id="IPR045863">
    <property type="entry name" value="CorA_TM1_TM2"/>
</dbReference>
<evidence type="ECO:0000256" key="6">
    <source>
        <dbReference type="ARBA" id="ARBA00022989"/>
    </source>
</evidence>
<evidence type="ECO:0000256" key="8">
    <source>
        <dbReference type="RuleBase" id="RU362010"/>
    </source>
</evidence>
<dbReference type="EMBL" id="FRXN01000002">
    <property type="protein sequence ID" value="SHO62159.1"/>
    <property type="molecule type" value="Genomic_DNA"/>
</dbReference>
<keyword evidence="10" id="KW-1185">Reference proteome</keyword>
<keyword evidence="8" id="KW-0406">Ion transport</keyword>
<dbReference type="GO" id="GO:0050897">
    <property type="term" value="F:cobalt ion binding"/>
    <property type="evidence" value="ECO:0007669"/>
    <property type="project" value="TreeGrafter"/>
</dbReference>
<keyword evidence="5 8" id="KW-0812">Transmembrane</keyword>
<dbReference type="RefSeq" id="WP_073571554.1">
    <property type="nucleotide sequence ID" value="NZ_FRXN01000002.1"/>
</dbReference>
<dbReference type="GO" id="GO:0015095">
    <property type="term" value="F:magnesium ion transmembrane transporter activity"/>
    <property type="evidence" value="ECO:0007669"/>
    <property type="project" value="UniProtKB-UniRule"/>
</dbReference>
<dbReference type="Gene3D" id="3.30.460.20">
    <property type="entry name" value="CorA soluble domain-like"/>
    <property type="match status" value="1"/>
</dbReference>
<name>A0A1M7ZBF5_9BACT</name>
<keyword evidence="6 8" id="KW-1133">Transmembrane helix</keyword>
<proteinExistence type="inferred from homology"/>
<evidence type="ECO:0000256" key="7">
    <source>
        <dbReference type="ARBA" id="ARBA00023136"/>
    </source>
</evidence>
<evidence type="ECO:0000256" key="2">
    <source>
        <dbReference type="ARBA" id="ARBA00009765"/>
    </source>
</evidence>
<dbReference type="GO" id="GO:0005886">
    <property type="term" value="C:plasma membrane"/>
    <property type="evidence" value="ECO:0007669"/>
    <property type="project" value="UniProtKB-SubCell"/>
</dbReference>
<feature type="transmembrane region" description="Helical" evidence="8">
    <location>
        <begin position="344"/>
        <end position="364"/>
    </location>
</feature>
<reference evidence="10" key="1">
    <citation type="submission" date="2016-12" db="EMBL/GenBank/DDBJ databases">
        <authorList>
            <person name="Varghese N."/>
            <person name="Submissions S."/>
        </authorList>
    </citation>
    <scope>NUCLEOTIDE SEQUENCE [LARGE SCALE GENOMIC DNA]</scope>
    <source>
        <strain evidence="10">DSM 25035</strain>
    </source>
</reference>
<dbReference type="GO" id="GO:0000287">
    <property type="term" value="F:magnesium ion binding"/>
    <property type="evidence" value="ECO:0007669"/>
    <property type="project" value="TreeGrafter"/>
</dbReference>
<evidence type="ECO:0000256" key="1">
    <source>
        <dbReference type="ARBA" id="ARBA00004651"/>
    </source>
</evidence>
<dbReference type="CDD" id="cd12828">
    <property type="entry name" value="TmCorA-like_1"/>
    <property type="match status" value="1"/>
</dbReference>
<sequence length="370" mass="42853">MCAKKNSSIKQFQKLLGIKKKKKPAHKIGLPPGSLIYTGDKKQEIVTITLISYDNQSLHEEKVAFEQLEQHPMLLRNVVWVDIVGLHDVKILENVGKFFGIHKLTLEDIVSTDQRPKLEVFEDYLFATLKMIQCPSPESPIDEEQVSFILKKNILFTFQEKKGDVFQFVRERLADPKRPIRQRGADYLLYALLDAVIDNYFIVLENVGERIEDLESQAMINPGNEVLNSLYAQRREIMDLRRSIYPLREVVGSFTKYAEHQISDEVKPFIRDLYENTIQVVETMEIFRDMASGVLDLYMNIISNRMNNVMKVLTIISTIFIPLSFVAGVYGMNFDNMPELHLKYGYFYVLGGMGISVVGMLIFFRFKKWL</sequence>
<dbReference type="InterPro" id="IPR004488">
    <property type="entry name" value="Mg/Co-transport_prot_CorA"/>
</dbReference>
<dbReference type="AlphaFoldDB" id="A0A1M7ZBF5"/>
<evidence type="ECO:0000313" key="10">
    <source>
        <dbReference type="Proteomes" id="UP000184609"/>
    </source>
</evidence>
<protein>
    <recommendedName>
        <fullName evidence="8">Magnesium transport protein CorA</fullName>
    </recommendedName>
</protein>
<dbReference type="InterPro" id="IPR045861">
    <property type="entry name" value="CorA_cytoplasmic_dom"/>
</dbReference>
<keyword evidence="4 8" id="KW-1003">Cell membrane</keyword>
<dbReference type="STRING" id="1073327.SAMN04488108_1931"/>
<dbReference type="FunFam" id="1.20.58.340:FF:000012">
    <property type="entry name" value="Magnesium transport protein CorA"/>
    <property type="match status" value="1"/>
</dbReference>
<dbReference type="InterPro" id="IPR002523">
    <property type="entry name" value="MgTranspt_CorA/ZnTranspt_ZntB"/>
</dbReference>
<keyword evidence="7 8" id="KW-0472">Membrane</keyword>
<comment type="similarity">
    <text evidence="2 8">Belongs to the CorA metal ion transporter (MIT) (TC 1.A.35) family.</text>
</comment>
<dbReference type="Pfam" id="PF01544">
    <property type="entry name" value="CorA"/>
    <property type="match status" value="1"/>
</dbReference>
<organism evidence="9 10">
    <name type="scientific">Algoriphagus zhangzhouensis</name>
    <dbReference type="NCBI Taxonomy" id="1073327"/>
    <lineage>
        <taxon>Bacteria</taxon>
        <taxon>Pseudomonadati</taxon>
        <taxon>Bacteroidota</taxon>
        <taxon>Cytophagia</taxon>
        <taxon>Cytophagales</taxon>
        <taxon>Cyclobacteriaceae</taxon>
        <taxon>Algoriphagus</taxon>
    </lineage>
</organism>
<dbReference type="OrthoDB" id="9803416at2"/>
<dbReference type="GO" id="GO:0015087">
    <property type="term" value="F:cobalt ion transmembrane transporter activity"/>
    <property type="evidence" value="ECO:0007669"/>
    <property type="project" value="UniProtKB-UniRule"/>
</dbReference>
<evidence type="ECO:0000256" key="3">
    <source>
        <dbReference type="ARBA" id="ARBA00022448"/>
    </source>
</evidence>
<dbReference type="Gene3D" id="1.20.58.340">
    <property type="entry name" value="Magnesium transport protein CorA, transmembrane region"/>
    <property type="match status" value="2"/>
</dbReference>
<comment type="subcellular location">
    <subcellularLocation>
        <location evidence="1">Cell membrane</location>
        <topology evidence="1">Multi-pass membrane protein</topology>
    </subcellularLocation>
    <subcellularLocation>
        <location evidence="8">Membrane</location>
        <topology evidence="8">Multi-pass membrane protein</topology>
    </subcellularLocation>
</comment>
<dbReference type="SUPFAM" id="SSF144083">
    <property type="entry name" value="Magnesium transport protein CorA, transmembrane region"/>
    <property type="match status" value="1"/>
</dbReference>
<dbReference type="PANTHER" id="PTHR46494">
    <property type="entry name" value="CORA FAMILY METAL ION TRANSPORTER (EUROFUNG)"/>
    <property type="match status" value="1"/>
</dbReference>
<accession>A0A1M7ZBF5</accession>
<gene>
    <name evidence="8" type="primary">corA</name>
    <name evidence="9" type="ORF">SAMN04488108_1931</name>
</gene>
<keyword evidence="8" id="KW-0460">Magnesium</keyword>
<dbReference type="Proteomes" id="UP000184609">
    <property type="component" value="Unassembled WGS sequence"/>
</dbReference>
<keyword evidence="3 8" id="KW-0813">Transport</keyword>
<evidence type="ECO:0000313" key="9">
    <source>
        <dbReference type="EMBL" id="SHO62159.1"/>
    </source>
</evidence>
<evidence type="ECO:0000256" key="5">
    <source>
        <dbReference type="ARBA" id="ARBA00022692"/>
    </source>
</evidence>
<comment type="function">
    <text evidence="8">Mediates influx of magnesium ions.</text>
</comment>
<dbReference type="PANTHER" id="PTHR46494:SF1">
    <property type="entry name" value="CORA FAMILY METAL ION TRANSPORTER (EUROFUNG)"/>
    <property type="match status" value="1"/>
</dbReference>
<feature type="transmembrane region" description="Helical" evidence="8">
    <location>
        <begin position="312"/>
        <end position="332"/>
    </location>
</feature>